<keyword evidence="1" id="KW-0812">Transmembrane</keyword>
<organism evidence="4">
    <name type="scientific">Caenorhabditis remanei</name>
    <name type="common">Caenorhabditis vulgaris</name>
    <dbReference type="NCBI Taxonomy" id="31234"/>
    <lineage>
        <taxon>Eukaryota</taxon>
        <taxon>Metazoa</taxon>
        <taxon>Ecdysozoa</taxon>
        <taxon>Nematoda</taxon>
        <taxon>Chromadorea</taxon>
        <taxon>Rhabditida</taxon>
        <taxon>Rhabditina</taxon>
        <taxon>Rhabditomorpha</taxon>
        <taxon>Rhabditoidea</taxon>
        <taxon>Rhabditidae</taxon>
        <taxon>Peloderinae</taxon>
        <taxon>Caenorhabditis</taxon>
    </lineage>
</organism>
<dbReference type="InParanoid" id="E3MLI0"/>
<dbReference type="HOGENOM" id="CLU_1898167_0_0_1"/>
<accession>E3MLI0</accession>
<sequence length="134" mass="15796">MIIRKFLVLTWVIYSAYPLAESNATTSNINLGIMNETLFFVTEILRSKLSLPVYLLCQIAVQLVLILLFSSSCCTRFTTKIHWDSYYVHFEKMAKDKITEIEKKVIKLEKKKKEEKLGRRKRKVCQRRTRQCSV</sequence>
<keyword evidence="1" id="KW-0472">Membrane</keyword>
<proteinExistence type="predicted"/>
<evidence type="ECO:0000313" key="4">
    <source>
        <dbReference type="Proteomes" id="UP000008281"/>
    </source>
</evidence>
<keyword evidence="4" id="KW-1185">Reference proteome</keyword>
<dbReference type="Proteomes" id="UP000008281">
    <property type="component" value="Unassembled WGS sequence"/>
</dbReference>
<evidence type="ECO:0000256" key="1">
    <source>
        <dbReference type="SAM" id="Phobius"/>
    </source>
</evidence>
<dbReference type="EMBL" id="DS268455">
    <property type="protein sequence ID" value="EFP04567.1"/>
    <property type="molecule type" value="Genomic_DNA"/>
</dbReference>
<gene>
    <name evidence="3" type="ORF">CRE_31264</name>
</gene>
<keyword evidence="2" id="KW-0732">Signal</keyword>
<feature type="signal peptide" evidence="2">
    <location>
        <begin position="1"/>
        <end position="22"/>
    </location>
</feature>
<name>E3MLI0_CAERE</name>
<feature type="chain" id="PRO_5003177263" evidence="2">
    <location>
        <begin position="23"/>
        <end position="134"/>
    </location>
</feature>
<protein>
    <submittedName>
        <fullName evidence="3">Uncharacterized protein</fullName>
    </submittedName>
</protein>
<dbReference type="AlphaFoldDB" id="E3MLI0"/>
<keyword evidence="1" id="KW-1133">Transmembrane helix</keyword>
<evidence type="ECO:0000313" key="3">
    <source>
        <dbReference type="EMBL" id="EFP04567.1"/>
    </source>
</evidence>
<evidence type="ECO:0000256" key="2">
    <source>
        <dbReference type="SAM" id="SignalP"/>
    </source>
</evidence>
<reference evidence="3" key="1">
    <citation type="submission" date="2007-07" db="EMBL/GenBank/DDBJ databases">
        <title>PCAP assembly of the Caenorhabditis remanei genome.</title>
        <authorList>
            <consortium name="The Caenorhabditis remanei Sequencing Consortium"/>
            <person name="Wilson R.K."/>
        </authorList>
    </citation>
    <scope>NUCLEOTIDE SEQUENCE [LARGE SCALE GENOMIC DNA]</scope>
    <source>
        <strain evidence="3">PB4641</strain>
    </source>
</reference>
<feature type="transmembrane region" description="Helical" evidence="1">
    <location>
        <begin position="51"/>
        <end position="70"/>
    </location>
</feature>